<dbReference type="PANTHER" id="PTHR42085">
    <property type="entry name" value="F-BOX DOMAIN-CONTAINING PROTEIN"/>
    <property type="match status" value="1"/>
</dbReference>
<keyword evidence="3" id="KW-1185">Reference proteome</keyword>
<evidence type="ECO:0000259" key="1">
    <source>
        <dbReference type="Pfam" id="PF13013"/>
    </source>
</evidence>
<dbReference type="OrthoDB" id="3795901at2759"/>
<accession>A0A6A6R464</accession>
<dbReference type="AlphaFoldDB" id="A0A6A6R464"/>
<evidence type="ECO:0000313" key="3">
    <source>
        <dbReference type="Proteomes" id="UP000799750"/>
    </source>
</evidence>
<feature type="domain" description="F-box" evidence="1">
    <location>
        <begin position="29"/>
        <end position="79"/>
    </location>
</feature>
<dbReference type="Pfam" id="PF13013">
    <property type="entry name" value="F-box-like_2"/>
    <property type="match status" value="1"/>
</dbReference>
<dbReference type="PANTHER" id="PTHR42085:SF2">
    <property type="entry name" value="F-BOX DOMAIN-CONTAINING PROTEIN"/>
    <property type="match status" value="1"/>
</dbReference>
<protein>
    <recommendedName>
        <fullName evidence="1">F-box domain-containing protein</fullName>
    </recommendedName>
</protein>
<organism evidence="2 3">
    <name type="scientific">Lophium mytilinum</name>
    <dbReference type="NCBI Taxonomy" id="390894"/>
    <lineage>
        <taxon>Eukaryota</taxon>
        <taxon>Fungi</taxon>
        <taxon>Dikarya</taxon>
        <taxon>Ascomycota</taxon>
        <taxon>Pezizomycotina</taxon>
        <taxon>Dothideomycetes</taxon>
        <taxon>Pleosporomycetidae</taxon>
        <taxon>Mytilinidiales</taxon>
        <taxon>Mytilinidiaceae</taxon>
        <taxon>Lophium</taxon>
    </lineage>
</organism>
<dbReference type="InterPro" id="IPR038883">
    <property type="entry name" value="AN11006-like"/>
</dbReference>
<gene>
    <name evidence="2" type="ORF">BU16DRAFT_536267</name>
</gene>
<reference evidence="2" key="1">
    <citation type="journal article" date="2020" name="Stud. Mycol.">
        <title>101 Dothideomycetes genomes: a test case for predicting lifestyles and emergence of pathogens.</title>
        <authorList>
            <person name="Haridas S."/>
            <person name="Albert R."/>
            <person name="Binder M."/>
            <person name="Bloem J."/>
            <person name="Labutti K."/>
            <person name="Salamov A."/>
            <person name="Andreopoulos B."/>
            <person name="Baker S."/>
            <person name="Barry K."/>
            <person name="Bills G."/>
            <person name="Bluhm B."/>
            <person name="Cannon C."/>
            <person name="Castanera R."/>
            <person name="Culley D."/>
            <person name="Daum C."/>
            <person name="Ezra D."/>
            <person name="Gonzalez J."/>
            <person name="Henrissat B."/>
            <person name="Kuo A."/>
            <person name="Liang C."/>
            <person name="Lipzen A."/>
            <person name="Lutzoni F."/>
            <person name="Magnuson J."/>
            <person name="Mondo S."/>
            <person name="Nolan M."/>
            <person name="Ohm R."/>
            <person name="Pangilinan J."/>
            <person name="Park H.-J."/>
            <person name="Ramirez L."/>
            <person name="Alfaro M."/>
            <person name="Sun H."/>
            <person name="Tritt A."/>
            <person name="Yoshinaga Y."/>
            <person name="Zwiers L.-H."/>
            <person name="Turgeon B."/>
            <person name="Goodwin S."/>
            <person name="Spatafora J."/>
            <person name="Crous P."/>
            <person name="Grigoriev I."/>
        </authorList>
    </citation>
    <scope>NUCLEOTIDE SEQUENCE</scope>
    <source>
        <strain evidence="2">CBS 269.34</strain>
    </source>
</reference>
<name>A0A6A6R464_9PEZI</name>
<dbReference type="Proteomes" id="UP000799750">
    <property type="component" value="Unassembled WGS sequence"/>
</dbReference>
<dbReference type="EMBL" id="MU004185">
    <property type="protein sequence ID" value="KAF2498207.1"/>
    <property type="molecule type" value="Genomic_DNA"/>
</dbReference>
<evidence type="ECO:0000313" key="2">
    <source>
        <dbReference type="EMBL" id="KAF2498207.1"/>
    </source>
</evidence>
<proteinExistence type="predicted"/>
<dbReference type="InterPro" id="IPR001810">
    <property type="entry name" value="F-box_dom"/>
</dbReference>
<sequence>MNPLMRSELDFNEPLQKASAGTTQELTTQSASAASPNSQPFRFLDLPGELRNLIYAHCLAGHQYWIWLGDTNIFSRSSRGRYIPCPVSFDTVFVPHPPEPHFALLAINHRTRLEVASLIYRSYLFLTLKTYAALHNLSSNIGSFGRAHIHHLGIDWSWLWRRPASGFPGESTLLGQFERLRDVKINVSARHSTLGPRRLEPGKFVERYRMREFKTKGVKMRFHVCSEDEDKYDDEAKQWWRDVVEAMRGVQ</sequence>